<protein>
    <recommendedName>
        <fullName evidence="1">Beta-galactosidase trimerisation domain-containing protein</fullName>
    </recommendedName>
</protein>
<dbReference type="PANTHER" id="PTHR36447">
    <property type="entry name" value="BETA-GALACTOSIDASE GANA"/>
    <property type="match status" value="1"/>
</dbReference>
<dbReference type="InterPro" id="IPR003476">
    <property type="entry name" value="Glyco_hydro_42"/>
</dbReference>
<sequence>MRCPFFNRGNIWVNYSYQEKPMYNYSDEILRFYKAIRKKGINVDIVRPTDDFSKYKVAIAPLMYIVDDKTANNIKKYVKEGGHIYCWI</sequence>
<dbReference type="EMBL" id="BARV01003200">
    <property type="protein sequence ID" value="GAI00467.1"/>
    <property type="molecule type" value="Genomic_DNA"/>
</dbReference>
<dbReference type="CDD" id="cd03143">
    <property type="entry name" value="A4_beta-galactosidase_middle_domain"/>
    <property type="match status" value="1"/>
</dbReference>
<dbReference type="PANTHER" id="PTHR36447:SF1">
    <property type="entry name" value="BETA-GALACTOSIDASE GANA"/>
    <property type="match status" value="1"/>
</dbReference>
<dbReference type="AlphaFoldDB" id="X1K0E9"/>
<evidence type="ECO:0000313" key="2">
    <source>
        <dbReference type="EMBL" id="GAI00467.1"/>
    </source>
</evidence>
<dbReference type="InterPro" id="IPR029062">
    <property type="entry name" value="Class_I_gatase-like"/>
</dbReference>
<dbReference type="InterPro" id="IPR013738">
    <property type="entry name" value="Beta_galactosidase_Trimer"/>
</dbReference>
<organism evidence="2">
    <name type="scientific">marine sediment metagenome</name>
    <dbReference type="NCBI Taxonomy" id="412755"/>
    <lineage>
        <taxon>unclassified sequences</taxon>
        <taxon>metagenomes</taxon>
        <taxon>ecological metagenomes</taxon>
    </lineage>
</organism>
<reference evidence="2" key="1">
    <citation type="journal article" date="2014" name="Front. Microbiol.">
        <title>High frequency of phylogenetically diverse reductive dehalogenase-homologous genes in deep subseafloor sedimentary metagenomes.</title>
        <authorList>
            <person name="Kawai M."/>
            <person name="Futagami T."/>
            <person name="Toyoda A."/>
            <person name="Takaki Y."/>
            <person name="Nishi S."/>
            <person name="Hori S."/>
            <person name="Arai W."/>
            <person name="Tsubouchi T."/>
            <person name="Morono Y."/>
            <person name="Uchiyama I."/>
            <person name="Ito T."/>
            <person name="Fujiyama A."/>
            <person name="Inagaki F."/>
            <person name="Takami H."/>
        </authorList>
    </citation>
    <scope>NUCLEOTIDE SEQUENCE</scope>
    <source>
        <strain evidence="2">Expedition CK06-06</strain>
    </source>
</reference>
<dbReference type="Gene3D" id="3.40.50.880">
    <property type="match status" value="1"/>
</dbReference>
<dbReference type="GO" id="GO:0005975">
    <property type="term" value="P:carbohydrate metabolic process"/>
    <property type="evidence" value="ECO:0007669"/>
    <property type="project" value="InterPro"/>
</dbReference>
<dbReference type="SUPFAM" id="SSF52317">
    <property type="entry name" value="Class I glutamine amidotransferase-like"/>
    <property type="match status" value="1"/>
</dbReference>
<accession>X1K0E9</accession>
<dbReference type="Pfam" id="PF08532">
    <property type="entry name" value="Glyco_hydro_42M"/>
    <property type="match status" value="1"/>
</dbReference>
<gene>
    <name evidence="2" type="ORF">S06H3_07789</name>
</gene>
<name>X1K0E9_9ZZZZ</name>
<comment type="caution">
    <text evidence="2">The sequence shown here is derived from an EMBL/GenBank/DDBJ whole genome shotgun (WGS) entry which is preliminary data.</text>
</comment>
<feature type="domain" description="Beta-galactosidase trimerisation" evidence="1">
    <location>
        <begin position="14"/>
        <end position="84"/>
    </location>
</feature>
<proteinExistence type="predicted"/>
<dbReference type="GO" id="GO:0004565">
    <property type="term" value="F:beta-galactosidase activity"/>
    <property type="evidence" value="ECO:0007669"/>
    <property type="project" value="InterPro"/>
</dbReference>
<evidence type="ECO:0000259" key="1">
    <source>
        <dbReference type="Pfam" id="PF08532"/>
    </source>
</evidence>